<evidence type="ECO:0000313" key="10">
    <source>
        <dbReference type="Proteomes" id="UP000278962"/>
    </source>
</evidence>
<feature type="region of interest" description="Disordered" evidence="7">
    <location>
        <begin position="264"/>
        <end position="290"/>
    </location>
</feature>
<sequence>MPVKDPQAITDAGTATGVKKAKLAPNKALVAGFLAGAYIAFGGLLAITVSSGLDPERWGTLPTLFTGAVFTVGLMLVVIAGSELLTGNMALVPLALFRGKIKLSHLIGNFTWVLLGNLIGSLFVAYFLGVQSGVLTADLPLERLSAIAHSKGIEETEWQIFLRAVGCNWLVCLAVWMSLAADDVAGKILAIFFPIMAFVAMGFDHVIANMFFLPAAIFAGVPDLTWWDAIHNWIFAFLGNLVGAAVFVAGSYYYLYGRADEEGEPGDTTVDGRFGRQARGEREASTASNR</sequence>
<dbReference type="AlphaFoldDB" id="A0A660LD23"/>
<dbReference type="InterPro" id="IPR023271">
    <property type="entry name" value="Aquaporin-like"/>
</dbReference>
<keyword evidence="10" id="KW-1185">Reference proteome</keyword>
<comment type="caution">
    <text evidence="9">The sequence shown here is derived from an EMBL/GenBank/DDBJ whole genome shotgun (WGS) entry which is preliminary data.</text>
</comment>
<keyword evidence="4 8" id="KW-1133">Transmembrane helix</keyword>
<organism evidence="9 10">
    <name type="scientific">Solirubrobacter pauli</name>
    <dbReference type="NCBI Taxonomy" id="166793"/>
    <lineage>
        <taxon>Bacteria</taxon>
        <taxon>Bacillati</taxon>
        <taxon>Actinomycetota</taxon>
        <taxon>Thermoleophilia</taxon>
        <taxon>Solirubrobacterales</taxon>
        <taxon>Solirubrobacteraceae</taxon>
        <taxon>Solirubrobacter</taxon>
    </lineage>
</organism>
<comment type="similarity">
    <text evidence="6">Belongs to the FNT transporter (TC 1.A.16) family.</text>
</comment>
<gene>
    <name evidence="9" type="ORF">C8N24_2803</name>
</gene>
<evidence type="ECO:0000256" key="7">
    <source>
        <dbReference type="SAM" id="MobiDB-lite"/>
    </source>
</evidence>
<comment type="subcellular location">
    <subcellularLocation>
        <location evidence="1">Membrane</location>
        <topology evidence="1">Multi-pass membrane protein</topology>
    </subcellularLocation>
</comment>
<keyword evidence="3 8" id="KW-0812">Transmembrane</keyword>
<evidence type="ECO:0000313" key="9">
    <source>
        <dbReference type="EMBL" id="RKQ92947.1"/>
    </source>
</evidence>
<feature type="transmembrane region" description="Helical" evidence="8">
    <location>
        <begin position="106"/>
        <end position="128"/>
    </location>
</feature>
<reference evidence="9 10" key="1">
    <citation type="submission" date="2018-10" db="EMBL/GenBank/DDBJ databases">
        <title>Genomic Encyclopedia of Archaeal and Bacterial Type Strains, Phase II (KMG-II): from individual species to whole genera.</title>
        <authorList>
            <person name="Goeker M."/>
        </authorList>
    </citation>
    <scope>NUCLEOTIDE SEQUENCE [LARGE SCALE GENOMIC DNA]</scope>
    <source>
        <strain evidence="9 10">DSM 14954</strain>
    </source>
</reference>
<evidence type="ECO:0000256" key="8">
    <source>
        <dbReference type="SAM" id="Phobius"/>
    </source>
</evidence>
<evidence type="ECO:0000256" key="1">
    <source>
        <dbReference type="ARBA" id="ARBA00004141"/>
    </source>
</evidence>
<dbReference type="GO" id="GO:0005886">
    <property type="term" value="C:plasma membrane"/>
    <property type="evidence" value="ECO:0007669"/>
    <property type="project" value="TreeGrafter"/>
</dbReference>
<dbReference type="EMBL" id="RBIL01000001">
    <property type="protein sequence ID" value="RKQ92947.1"/>
    <property type="molecule type" value="Genomic_DNA"/>
</dbReference>
<feature type="transmembrane region" description="Helical" evidence="8">
    <location>
        <begin position="160"/>
        <end position="181"/>
    </location>
</feature>
<feature type="transmembrane region" description="Helical" evidence="8">
    <location>
        <begin position="188"/>
        <end position="213"/>
    </location>
</feature>
<dbReference type="OrthoDB" id="9786493at2"/>
<dbReference type="InterPro" id="IPR024002">
    <property type="entry name" value="For/NO2_transpt_CS"/>
</dbReference>
<feature type="transmembrane region" description="Helical" evidence="8">
    <location>
        <begin position="28"/>
        <end position="49"/>
    </location>
</feature>
<evidence type="ECO:0000256" key="4">
    <source>
        <dbReference type="ARBA" id="ARBA00022989"/>
    </source>
</evidence>
<feature type="transmembrane region" description="Helical" evidence="8">
    <location>
        <begin position="233"/>
        <end position="255"/>
    </location>
</feature>
<dbReference type="Gene3D" id="1.20.1080.10">
    <property type="entry name" value="Glycerol uptake facilitator protein"/>
    <property type="match status" value="1"/>
</dbReference>
<dbReference type="FunFam" id="1.20.1080.10:FF:000011">
    <property type="entry name" value="Formate family transporter"/>
    <property type="match status" value="1"/>
</dbReference>
<dbReference type="PROSITE" id="PS01006">
    <property type="entry name" value="FORMATE_NITRITE_TP_2"/>
    <property type="match status" value="1"/>
</dbReference>
<keyword evidence="2" id="KW-0813">Transport</keyword>
<dbReference type="InterPro" id="IPR000292">
    <property type="entry name" value="For/NO2_transpt"/>
</dbReference>
<dbReference type="Pfam" id="PF01226">
    <property type="entry name" value="Form_Nir_trans"/>
    <property type="match status" value="1"/>
</dbReference>
<evidence type="ECO:0000256" key="5">
    <source>
        <dbReference type="ARBA" id="ARBA00023136"/>
    </source>
</evidence>
<accession>A0A660LD23</accession>
<dbReference type="PANTHER" id="PTHR30520">
    <property type="entry name" value="FORMATE TRANSPORTER-RELATED"/>
    <property type="match status" value="1"/>
</dbReference>
<protein>
    <submittedName>
        <fullName evidence="9">Formate/nitrite transporter</fullName>
    </submittedName>
</protein>
<name>A0A660LD23_9ACTN</name>
<dbReference type="RefSeq" id="WP_121250714.1">
    <property type="nucleotide sequence ID" value="NZ_RBIL01000001.1"/>
</dbReference>
<dbReference type="Proteomes" id="UP000278962">
    <property type="component" value="Unassembled WGS sequence"/>
</dbReference>
<evidence type="ECO:0000256" key="2">
    <source>
        <dbReference type="ARBA" id="ARBA00022448"/>
    </source>
</evidence>
<dbReference type="GO" id="GO:0015499">
    <property type="term" value="F:formate transmembrane transporter activity"/>
    <property type="evidence" value="ECO:0007669"/>
    <property type="project" value="TreeGrafter"/>
</dbReference>
<keyword evidence="5 8" id="KW-0472">Membrane</keyword>
<feature type="transmembrane region" description="Helical" evidence="8">
    <location>
        <begin position="61"/>
        <end position="85"/>
    </location>
</feature>
<proteinExistence type="inferred from homology"/>
<dbReference type="NCBIfam" id="TIGR00790">
    <property type="entry name" value="fnt"/>
    <property type="match status" value="1"/>
</dbReference>
<dbReference type="PANTHER" id="PTHR30520:SF6">
    <property type="entry name" value="FORMATE_NITRATE FAMILY TRANSPORTER (EUROFUNG)"/>
    <property type="match status" value="1"/>
</dbReference>
<evidence type="ECO:0000256" key="3">
    <source>
        <dbReference type="ARBA" id="ARBA00022692"/>
    </source>
</evidence>
<evidence type="ECO:0000256" key="6">
    <source>
        <dbReference type="ARBA" id="ARBA00049660"/>
    </source>
</evidence>